<keyword evidence="1" id="KW-1133">Transmembrane helix</keyword>
<evidence type="ECO:0000313" key="4">
    <source>
        <dbReference type="Proteomes" id="UP000177894"/>
    </source>
</evidence>
<keyword evidence="1" id="KW-0472">Membrane</keyword>
<evidence type="ECO:0000313" key="2">
    <source>
        <dbReference type="EMBL" id="AOY77468.1"/>
    </source>
</evidence>
<dbReference type="EMBL" id="CP020559">
    <property type="protein sequence ID" value="ARE88031.1"/>
    <property type="molecule type" value="Genomic_DNA"/>
</dbReference>
<keyword evidence="4" id="KW-1185">Reference proteome</keyword>
<proteinExistence type="predicted"/>
<protein>
    <submittedName>
        <fullName evidence="3">Uncharacterized protein</fullName>
    </submittedName>
</protein>
<dbReference type="Proteomes" id="UP000192478">
    <property type="component" value="Chromosome"/>
</dbReference>
<name>A0AAC9RL64_9CLOT</name>
<keyword evidence="1" id="KW-0812">Transmembrane</keyword>
<dbReference type="EMBL" id="CP017603">
    <property type="protein sequence ID" value="AOY77468.1"/>
    <property type="molecule type" value="Genomic_DNA"/>
</dbReference>
<evidence type="ECO:0000313" key="5">
    <source>
        <dbReference type="Proteomes" id="UP000192478"/>
    </source>
</evidence>
<gene>
    <name evidence="2" type="ORF">BJL90_17375</name>
    <name evidence="3" type="ORF">CLFO_24320</name>
</gene>
<accession>A0AAC9RL64</accession>
<evidence type="ECO:0000256" key="1">
    <source>
        <dbReference type="SAM" id="Phobius"/>
    </source>
</evidence>
<feature type="transmembrane region" description="Helical" evidence="1">
    <location>
        <begin position="17"/>
        <end position="35"/>
    </location>
</feature>
<evidence type="ECO:0000313" key="3">
    <source>
        <dbReference type="EMBL" id="ARE88031.1"/>
    </source>
</evidence>
<organism evidence="3 5">
    <name type="scientific">Clostridium formicaceticum</name>
    <dbReference type="NCBI Taxonomy" id="1497"/>
    <lineage>
        <taxon>Bacteria</taxon>
        <taxon>Bacillati</taxon>
        <taxon>Bacillota</taxon>
        <taxon>Clostridia</taxon>
        <taxon>Eubacteriales</taxon>
        <taxon>Clostridiaceae</taxon>
        <taxon>Clostridium</taxon>
    </lineage>
</organism>
<dbReference type="RefSeq" id="WP_070970998.1">
    <property type="nucleotide sequence ID" value="NZ_CP017603.1"/>
</dbReference>
<reference evidence="2 4" key="1">
    <citation type="submission" date="2016-10" db="EMBL/GenBank/DDBJ databases">
        <title>Complete Genome Sequence of Acetogen Clostridium formicoaceticum ATCC 27076.</title>
        <authorList>
            <person name="Bao T."/>
            <person name="Cheng C."/>
            <person name="Zhao J."/>
            <person name="Yang S.-T."/>
            <person name="Wang J."/>
            <person name="Wang M."/>
        </authorList>
    </citation>
    <scope>NUCLEOTIDE SEQUENCE [LARGE SCALE GENOMIC DNA]</scope>
    <source>
        <strain evidence="2 4">ATCC 27076</strain>
    </source>
</reference>
<dbReference type="AlphaFoldDB" id="A0AAC9RL64"/>
<dbReference type="KEGG" id="cfm:BJL90_17375"/>
<sequence length="103" mass="11754">MDRYKQDGKKLSDVGKYIQTGLVVLIILIGMKFVFARSADVFGPRDGRLSQIALEYYVENYGDDGQEVRAVVRNFGCHQEIHIYKDGELVMKVTYANGQVYEL</sequence>
<reference evidence="3 5" key="2">
    <citation type="submission" date="2017-03" db="EMBL/GenBank/DDBJ databases">
        <title>Complete sequence of Clostridium formicaceticum DSM 92.</title>
        <authorList>
            <person name="Poehlein A."/>
            <person name="Karl M."/>
            <person name="Bengelsdorf F.R."/>
            <person name="Duerre P."/>
            <person name="Daniel R."/>
        </authorList>
    </citation>
    <scope>NUCLEOTIDE SEQUENCE [LARGE SCALE GENOMIC DNA]</scope>
    <source>
        <strain evidence="3 5">DSM 92</strain>
    </source>
</reference>
<dbReference type="Proteomes" id="UP000177894">
    <property type="component" value="Chromosome"/>
</dbReference>